<organism evidence="2 3">
    <name type="scientific">Meripilus lineatus</name>
    <dbReference type="NCBI Taxonomy" id="2056292"/>
    <lineage>
        <taxon>Eukaryota</taxon>
        <taxon>Fungi</taxon>
        <taxon>Dikarya</taxon>
        <taxon>Basidiomycota</taxon>
        <taxon>Agaricomycotina</taxon>
        <taxon>Agaricomycetes</taxon>
        <taxon>Polyporales</taxon>
        <taxon>Meripilaceae</taxon>
        <taxon>Meripilus</taxon>
    </lineage>
</organism>
<comment type="caution">
    <text evidence="2">The sequence shown here is derived from an EMBL/GenBank/DDBJ whole genome shotgun (WGS) entry which is preliminary data.</text>
</comment>
<evidence type="ECO:0000256" key="1">
    <source>
        <dbReference type="SAM" id="MobiDB-lite"/>
    </source>
</evidence>
<feature type="region of interest" description="Disordered" evidence="1">
    <location>
        <begin position="349"/>
        <end position="380"/>
    </location>
</feature>
<dbReference type="AlphaFoldDB" id="A0AAD5UPY5"/>
<feature type="compositionally biased region" description="Polar residues" evidence="1">
    <location>
        <begin position="29"/>
        <end position="44"/>
    </location>
</feature>
<gene>
    <name evidence="2" type="ORF">NLI96_g12425</name>
</gene>
<reference evidence="2" key="1">
    <citation type="submission" date="2022-07" db="EMBL/GenBank/DDBJ databases">
        <title>Genome Sequence of Physisporinus lineatus.</title>
        <authorList>
            <person name="Buettner E."/>
        </authorList>
    </citation>
    <scope>NUCLEOTIDE SEQUENCE</scope>
    <source>
        <strain evidence="2">VT162</strain>
    </source>
</reference>
<dbReference type="Proteomes" id="UP001212997">
    <property type="component" value="Unassembled WGS sequence"/>
</dbReference>
<dbReference type="EMBL" id="JANAWD010001048">
    <property type="protein sequence ID" value="KAJ3474499.1"/>
    <property type="molecule type" value="Genomic_DNA"/>
</dbReference>
<evidence type="ECO:0000313" key="2">
    <source>
        <dbReference type="EMBL" id="KAJ3474499.1"/>
    </source>
</evidence>
<feature type="compositionally biased region" description="Polar residues" evidence="1">
    <location>
        <begin position="354"/>
        <end position="366"/>
    </location>
</feature>
<accession>A0AAD5UPY5</accession>
<protein>
    <submittedName>
        <fullName evidence="2">Uncharacterized protein</fullName>
    </submittedName>
</protein>
<feature type="compositionally biased region" description="Low complexity" evidence="1">
    <location>
        <begin position="53"/>
        <end position="71"/>
    </location>
</feature>
<feature type="compositionally biased region" description="Low complexity" evidence="1">
    <location>
        <begin position="104"/>
        <end position="121"/>
    </location>
</feature>
<keyword evidence="3" id="KW-1185">Reference proteome</keyword>
<proteinExistence type="predicted"/>
<name>A0AAD5UPY5_9APHY</name>
<feature type="compositionally biased region" description="Polar residues" evidence="1">
    <location>
        <begin position="82"/>
        <end position="98"/>
    </location>
</feature>
<feature type="compositionally biased region" description="Low complexity" evidence="1">
    <location>
        <begin position="1"/>
        <end position="21"/>
    </location>
</feature>
<evidence type="ECO:0000313" key="3">
    <source>
        <dbReference type="Proteomes" id="UP001212997"/>
    </source>
</evidence>
<sequence length="380" mass="41094">MKSAVTSIAASAPTIATTDAPGVSLAAPGSSTSTGPPATRTVPSSVPLDPLNPATTADPPDATPTSSTDAPVQRATRVVDEQQGQHSPQAIPSISNGISRRDVTATTQATPSTAPRTPSARKTMARRPMTAVLSSLRDSLAPSIAVLTVSNTQAATSSVASASDGFDQLPTDNIADGIDKILDGLNVGTPIPGWIQKMVNHFTEVDLGVFWVALLCSWVMFEWKGGHWNIENPARTQIKVTTSRSAEVAAWIKWGRKLDRVHVWTDEAFGVFRSDFSKWWELLQPSNRSVFVTSPDFTGDWSILRRRGRNGVMMIVLCLFWWGSKSQDTVWRKHVQDLQWCLDAMVSSPDDTVASGSSSKRSANNDPETEAAPQRKRSRT</sequence>
<feature type="region of interest" description="Disordered" evidence="1">
    <location>
        <begin position="1"/>
        <end position="126"/>
    </location>
</feature>